<keyword evidence="1" id="KW-0472">Membrane</keyword>
<dbReference type="Pfam" id="PF02643">
    <property type="entry name" value="DUF192"/>
    <property type="match status" value="1"/>
</dbReference>
<keyword evidence="1" id="KW-0812">Transmembrane</keyword>
<dbReference type="KEGG" id="mnd:KOY48_04835"/>
<organism evidence="2 3">
    <name type="scientific">Candidatus Minimicrobia naudis</name>
    <dbReference type="NCBI Taxonomy" id="2841263"/>
    <lineage>
        <taxon>Bacteria</taxon>
        <taxon>Candidatus Saccharimonadota</taxon>
        <taxon>Candidatus Saccharimonadota incertae sedis</taxon>
        <taxon>Candidatus Minimicrobia</taxon>
    </lineage>
</organism>
<protein>
    <submittedName>
        <fullName evidence="2">DUF192 domain-containing protein</fullName>
    </submittedName>
</protein>
<sequence length="157" mass="18212">MDEPRHSTVTQTVIKWIFICGMLMVIGGAIFYAFRTVSPKTEMIYLNKTMLRAEIANDEESQRKGLSGRLGIDENYAMLFVFDHNDRHKMWMKDMKFSVDMIWINDKKRVVYVKHNVKPDAEPHEKYAPPVPAKYVLEVKAGVAKPGERYSWVTGKI</sequence>
<name>A0A8F1MC39_9BACT</name>
<dbReference type="InterPro" id="IPR038695">
    <property type="entry name" value="Saro_0823-like_sf"/>
</dbReference>
<dbReference type="PANTHER" id="PTHR37953">
    <property type="entry name" value="UPF0127 PROTEIN MJ1496"/>
    <property type="match status" value="1"/>
</dbReference>
<reference evidence="2" key="1">
    <citation type="submission" date="2021-06" db="EMBL/GenBank/DDBJ databases">
        <title>An adapted protocol for Saccharibacteria cultivation: two new species join this phylum of Candidate Phyla Radiations.</title>
        <authorList>
            <person name="Ibrahim A."/>
            <person name="Maatouk M."/>
            <person name="Zgheib R."/>
            <person name="Haddad G."/>
            <person name="Bou Khalil J."/>
            <person name="Raoult D."/>
            <person name="Bittar F."/>
        </authorList>
    </citation>
    <scope>NUCLEOTIDE SEQUENCE</scope>
    <source>
        <strain evidence="2">IHU1</strain>
    </source>
</reference>
<keyword evidence="1" id="KW-1133">Transmembrane helix</keyword>
<dbReference type="AlphaFoldDB" id="A0A8F1MC39"/>
<dbReference type="PANTHER" id="PTHR37953:SF1">
    <property type="entry name" value="UPF0127 PROTEIN MJ1496"/>
    <property type="match status" value="1"/>
</dbReference>
<keyword evidence="3" id="KW-1185">Reference proteome</keyword>
<gene>
    <name evidence="2" type="ORF">KOY48_04835</name>
</gene>
<proteinExistence type="predicted"/>
<dbReference type="Gene3D" id="2.60.120.1140">
    <property type="entry name" value="Protein of unknown function DUF192"/>
    <property type="match status" value="1"/>
</dbReference>
<evidence type="ECO:0000313" key="2">
    <source>
        <dbReference type="EMBL" id="QWQ32161.1"/>
    </source>
</evidence>
<feature type="transmembrane region" description="Helical" evidence="1">
    <location>
        <begin position="13"/>
        <end position="34"/>
    </location>
</feature>
<dbReference type="EMBL" id="CP076460">
    <property type="protein sequence ID" value="QWQ32161.1"/>
    <property type="molecule type" value="Genomic_DNA"/>
</dbReference>
<evidence type="ECO:0000256" key="1">
    <source>
        <dbReference type="SAM" id="Phobius"/>
    </source>
</evidence>
<accession>A0A8F1MC39</accession>
<dbReference type="InterPro" id="IPR003795">
    <property type="entry name" value="DUF192"/>
</dbReference>
<dbReference type="Proteomes" id="UP000679129">
    <property type="component" value="Chromosome"/>
</dbReference>
<evidence type="ECO:0000313" key="3">
    <source>
        <dbReference type="Proteomes" id="UP000679129"/>
    </source>
</evidence>